<dbReference type="InterPro" id="IPR025245">
    <property type="entry name" value="DUF4197"/>
</dbReference>
<comment type="caution">
    <text evidence="1">The sequence shown here is derived from an EMBL/GenBank/DDBJ whole genome shotgun (WGS) entry which is preliminary data.</text>
</comment>
<dbReference type="Proteomes" id="UP000249248">
    <property type="component" value="Unassembled WGS sequence"/>
</dbReference>
<name>A0A2W1NQI9_9FLAO</name>
<dbReference type="OrthoDB" id="5292580at2"/>
<gene>
    <name evidence="1" type="ORF">DNU06_11260</name>
</gene>
<reference evidence="1 2" key="1">
    <citation type="submission" date="2018-06" db="EMBL/GenBank/DDBJ databases">
        <title>The draft genome sequence of Crocinitomix sp. SM1701.</title>
        <authorList>
            <person name="Zhang X."/>
        </authorList>
    </citation>
    <scope>NUCLEOTIDE SEQUENCE [LARGE SCALE GENOMIC DNA]</scope>
    <source>
        <strain evidence="1 2">SM1701</strain>
    </source>
</reference>
<dbReference type="Pfam" id="PF13852">
    <property type="entry name" value="DUF4197"/>
    <property type="match status" value="1"/>
</dbReference>
<accession>A0A2W1NQI9</accession>
<dbReference type="EMBL" id="QKSB01000006">
    <property type="protein sequence ID" value="PZE16918.1"/>
    <property type="molecule type" value="Genomic_DNA"/>
</dbReference>
<dbReference type="AlphaFoldDB" id="A0A2W1NQI9"/>
<organism evidence="1 2">
    <name type="scientific">Putridiphycobacter roseus</name>
    <dbReference type="NCBI Taxonomy" id="2219161"/>
    <lineage>
        <taxon>Bacteria</taxon>
        <taxon>Pseudomonadati</taxon>
        <taxon>Bacteroidota</taxon>
        <taxon>Flavobacteriia</taxon>
        <taxon>Flavobacteriales</taxon>
        <taxon>Crocinitomicaceae</taxon>
        <taxon>Putridiphycobacter</taxon>
    </lineage>
</organism>
<sequence>MIIKKFPIVFGLATVMLFSQCDVLNEIASGVVNTEGGTTTSIPKLTNDEVISGLKEALTIGIQNGANLASMTDGFFKNDIIKLPFPEDAIAIRDKALELGLDTQVNKIELTLNRAAEEASKKAAPIFIDAIKGMSIGDGFAILKGGDNAATTYLKEKTTAKLVTAFEPVVKNAIETVKLTEYWNPVASKYNLYAKFAGKTEINPDLNQYVTNKGIDGLFYMVSQEEKKIRKDPTAQVTDLLKKVFGSVMN</sequence>
<protein>
    <submittedName>
        <fullName evidence="1">DUF4197 domain-containing protein</fullName>
    </submittedName>
</protein>
<evidence type="ECO:0000313" key="1">
    <source>
        <dbReference type="EMBL" id="PZE16918.1"/>
    </source>
</evidence>
<dbReference type="RefSeq" id="WP_111063527.1">
    <property type="nucleotide sequence ID" value="NZ_JBHUCU010000007.1"/>
</dbReference>
<evidence type="ECO:0000313" key="2">
    <source>
        <dbReference type="Proteomes" id="UP000249248"/>
    </source>
</evidence>
<proteinExistence type="predicted"/>
<keyword evidence="2" id="KW-1185">Reference proteome</keyword>